<keyword evidence="10" id="KW-0539">Nucleus</keyword>
<evidence type="ECO:0000256" key="7">
    <source>
        <dbReference type="ARBA" id="ARBA00023015"/>
    </source>
</evidence>
<evidence type="ECO:0000256" key="6">
    <source>
        <dbReference type="ARBA" id="ARBA00022833"/>
    </source>
</evidence>
<dbReference type="GO" id="GO:0005634">
    <property type="term" value="C:nucleus"/>
    <property type="evidence" value="ECO:0007669"/>
    <property type="project" value="UniProtKB-SubCell"/>
</dbReference>
<feature type="region of interest" description="Disordered" evidence="12">
    <location>
        <begin position="1"/>
        <end position="46"/>
    </location>
</feature>
<keyword evidence="7" id="KW-0805">Transcription regulation</keyword>
<evidence type="ECO:0000256" key="9">
    <source>
        <dbReference type="ARBA" id="ARBA00023163"/>
    </source>
</evidence>
<evidence type="ECO:0000313" key="14">
    <source>
        <dbReference type="Proteomes" id="UP000092443"/>
    </source>
</evidence>
<evidence type="ECO:0000256" key="12">
    <source>
        <dbReference type="SAM" id="MobiDB-lite"/>
    </source>
</evidence>
<keyword evidence="6" id="KW-0862">Zinc</keyword>
<proteinExistence type="predicted"/>
<feature type="domain" description="C2H2-type" evidence="13">
    <location>
        <begin position="352"/>
        <end position="381"/>
    </location>
</feature>
<feature type="domain" description="C2H2-type" evidence="13">
    <location>
        <begin position="382"/>
        <end position="404"/>
    </location>
</feature>
<dbReference type="InterPro" id="IPR036236">
    <property type="entry name" value="Znf_C2H2_sf"/>
</dbReference>
<evidence type="ECO:0000256" key="5">
    <source>
        <dbReference type="ARBA" id="ARBA00022771"/>
    </source>
</evidence>
<dbReference type="KEGG" id="gfs:119641672"/>
<dbReference type="FunFam" id="3.30.160.60:FF:000021">
    <property type="entry name" value="Basic krueppel-like factor 3"/>
    <property type="match status" value="1"/>
</dbReference>
<evidence type="ECO:0000256" key="3">
    <source>
        <dbReference type="ARBA" id="ARBA00022723"/>
    </source>
</evidence>
<protein>
    <submittedName>
        <fullName evidence="15">Krueppel-like factor 6 isoform X1</fullName>
    </submittedName>
</protein>
<keyword evidence="9" id="KW-0804">Transcription</keyword>
<feature type="region of interest" description="Disordered" evidence="12">
    <location>
        <begin position="64"/>
        <end position="88"/>
    </location>
</feature>
<dbReference type="Proteomes" id="UP000092443">
    <property type="component" value="Unplaced"/>
</dbReference>
<organism evidence="14 15">
    <name type="scientific">Glossina fuscipes</name>
    <dbReference type="NCBI Taxonomy" id="7396"/>
    <lineage>
        <taxon>Eukaryota</taxon>
        <taxon>Metazoa</taxon>
        <taxon>Ecdysozoa</taxon>
        <taxon>Arthropoda</taxon>
        <taxon>Hexapoda</taxon>
        <taxon>Insecta</taxon>
        <taxon>Pterygota</taxon>
        <taxon>Neoptera</taxon>
        <taxon>Endopterygota</taxon>
        <taxon>Diptera</taxon>
        <taxon>Brachycera</taxon>
        <taxon>Muscomorpha</taxon>
        <taxon>Hippoboscoidea</taxon>
        <taxon>Glossinidae</taxon>
        <taxon>Glossina</taxon>
    </lineage>
</organism>
<dbReference type="RefSeq" id="XP_037896383.1">
    <property type="nucleotide sequence ID" value="XM_038040455.1"/>
</dbReference>
<dbReference type="GO" id="GO:0008270">
    <property type="term" value="F:zinc ion binding"/>
    <property type="evidence" value="ECO:0007669"/>
    <property type="project" value="UniProtKB-KW"/>
</dbReference>
<dbReference type="GeneID" id="119641672"/>
<dbReference type="PROSITE" id="PS00028">
    <property type="entry name" value="ZINC_FINGER_C2H2_1"/>
    <property type="match status" value="3"/>
</dbReference>
<dbReference type="GO" id="GO:0000981">
    <property type="term" value="F:DNA-binding transcription factor activity, RNA polymerase II-specific"/>
    <property type="evidence" value="ECO:0007669"/>
    <property type="project" value="TreeGrafter"/>
</dbReference>
<sequence>MYNGLSLDPLPAKKAEGPPVQMEPVDLSLRSSKGSQQNYKTSGGLKSNIDLNSWKTSYRISSGNPFSGSSSNSSKVSSSSTTSSTSLTVNRQSSAAISKLQLPPFLAGAPFLFAYRRLKEENNNNNIGFSDHSDNNVNSTLPLHHLGASIEAQVLHASSSRGNFSATTSASSSSFCQDYDRKFSLLSLFRNPYKYSERRAVNNTPSVLGAGTTTAVSPSHISISSSSSSLISSSQFTPLGYKAQNTNPANTPAWKLISTTQQSSAFNHAFQGAFCALNNNDDRKKAFSSIVSGGSSTFGRAVESRSNPSAYVYTDFSKKKVHKCDNEGCEKVYTKSSHLKAHKRTHTGEKPYVCTWEGCVWRFARSDELTRHYRKHTGVKPFRCQLCARSFSRSDHLSLHMRRH</sequence>
<feature type="compositionally biased region" description="Low complexity" evidence="12">
    <location>
        <begin position="64"/>
        <end position="86"/>
    </location>
</feature>
<dbReference type="GO" id="GO:0000978">
    <property type="term" value="F:RNA polymerase II cis-regulatory region sequence-specific DNA binding"/>
    <property type="evidence" value="ECO:0007669"/>
    <property type="project" value="TreeGrafter"/>
</dbReference>
<dbReference type="Gene3D" id="3.30.160.60">
    <property type="entry name" value="Classic Zinc Finger"/>
    <property type="match status" value="3"/>
</dbReference>
<dbReference type="FunFam" id="3.30.160.60:FF:000018">
    <property type="entry name" value="Krueppel-like factor 15"/>
    <property type="match status" value="1"/>
</dbReference>
<feature type="domain" description="C2H2-type" evidence="13">
    <location>
        <begin position="322"/>
        <end position="351"/>
    </location>
</feature>
<dbReference type="SUPFAM" id="SSF57667">
    <property type="entry name" value="beta-beta-alpha zinc fingers"/>
    <property type="match status" value="2"/>
</dbReference>
<comment type="subcellular location">
    <subcellularLocation>
        <location evidence="1">Nucleus</location>
    </subcellularLocation>
</comment>
<evidence type="ECO:0000313" key="15">
    <source>
        <dbReference type="RefSeq" id="XP_037896383.1"/>
    </source>
</evidence>
<name>A0A9C5ZBA7_9MUSC</name>
<evidence type="ECO:0000256" key="10">
    <source>
        <dbReference type="ARBA" id="ARBA00023242"/>
    </source>
</evidence>
<keyword evidence="2" id="KW-0678">Repressor</keyword>
<feature type="compositionally biased region" description="Polar residues" evidence="12">
    <location>
        <begin position="29"/>
        <end position="46"/>
    </location>
</feature>
<dbReference type="SMART" id="SM00355">
    <property type="entry name" value="ZnF_C2H2"/>
    <property type="match status" value="3"/>
</dbReference>
<accession>A0A9C5ZBA7</accession>
<dbReference type="AlphaFoldDB" id="A0A9C5ZBA7"/>
<keyword evidence="5 11" id="KW-0863">Zinc-finger</keyword>
<evidence type="ECO:0000256" key="8">
    <source>
        <dbReference type="ARBA" id="ARBA00023125"/>
    </source>
</evidence>
<dbReference type="Pfam" id="PF00096">
    <property type="entry name" value="zf-C2H2"/>
    <property type="match status" value="3"/>
</dbReference>
<keyword evidence="8" id="KW-0238">DNA-binding</keyword>
<dbReference type="PROSITE" id="PS50157">
    <property type="entry name" value="ZINC_FINGER_C2H2_2"/>
    <property type="match status" value="3"/>
</dbReference>
<dbReference type="InterPro" id="IPR013087">
    <property type="entry name" value="Znf_C2H2_type"/>
</dbReference>
<reference evidence="15" key="1">
    <citation type="submission" date="2025-08" db="UniProtKB">
        <authorList>
            <consortium name="RefSeq"/>
        </authorList>
    </citation>
    <scope>IDENTIFICATION</scope>
    <source>
        <tissue evidence="15">Whole body pupa</tissue>
    </source>
</reference>
<dbReference type="PANTHER" id="PTHR23235">
    <property type="entry name" value="KRUEPPEL-LIKE TRANSCRIPTION FACTOR"/>
    <property type="match status" value="1"/>
</dbReference>
<evidence type="ECO:0000256" key="1">
    <source>
        <dbReference type="ARBA" id="ARBA00004123"/>
    </source>
</evidence>
<dbReference type="FunFam" id="3.30.160.60:FF:000563">
    <property type="entry name" value="Krueppel-like factor 8"/>
    <property type="match status" value="1"/>
</dbReference>
<evidence type="ECO:0000256" key="2">
    <source>
        <dbReference type="ARBA" id="ARBA00022491"/>
    </source>
</evidence>
<dbReference type="PANTHER" id="PTHR23235:SF150">
    <property type="entry name" value="KRUEPPEL-LIKE FACTOR LUNA"/>
    <property type="match status" value="1"/>
</dbReference>
<evidence type="ECO:0000259" key="13">
    <source>
        <dbReference type="PROSITE" id="PS50157"/>
    </source>
</evidence>
<keyword evidence="3" id="KW-0479">Metal-binding</keyword>
<keyword evidence="14" id="KW-1185">Reference proteome</keyword>
<gene>
    <name evidence="15" type="primary">LOC119641672</name>
</gene>
<keyword evidence="4" id="KW-0677">Repeat</keyword>
<evidence type="ECO:0000256" key="11">
    <source>
        <dbReference type="PROSITE-ProRule" id="PRU00042"/>
    </source>
</evidence>
<evidence type="ECO:0000256" key="4">
    <source>
        <dbReference type="ARBA" id="ARBA00022737"/>
    </source>
</evidence>